<sequence>MRQITGFFTQKVGAVNGEVLGRMMFALTIFSFTLGSPCVGQGSVATEVSVLIHVQYLHARVGQCSVVQSGTPCPDASKPLQTLDCLSVLPILAAPIWSLSPIRVNSL</sequence>
<gene>
    <name evidence="1" type="ORF">PsorP6_010882</name>
</gene>
<name>A0ACC0VW20_9STRA</name>
<protein>
    <submittedName>
        <fullName evidence="1">Uncharacterized protein</fullName>
    </submittedName>
</protein>
<evidence type="ECO:0000313" key="1">
    <source>
        <dbReference type="EMBL" id="KAI9910301.1"/>
    </source>
</evidence>
<comment type="caution">
    <text evidence="1">The sequence shown here is derived from an EMBL/GenBank/DDBJ whole genome shotgun (WGS) entry which is preliminary data.</text>
</comment>
<dbReference type="EMBL" id="CM047585">
    <property type="protein sequence ID" value="KAI9910301.1"/>
    <property type="molecule type" value="Genomic_DNA"/>
</dbReference>
<dbReference type="Proteomes" id="UP001163321">
    <property type="component" value="Chromosome 6"/>
</dbReference>
<proteinExistence type="predicted"/>
<reference evidence="1 2" key="1">
    <citation type="journal article" date="2022" name="bioRxiv">
        <title>The genome of the oomycete Peronosclerospora sorghi, a cosmopolitan pathogen of maize and sorghum, is inflated with dispersed pseudogenes.</title>
        <authorList>
            <person name="Fletcher K."/>
            <person name="Martin F."/>
            <person name="Isakeit T."/>
            <person name="Cavanaugh K."/>
            <person name="Magill C."/>
            <person name="Michelmore R."/>
        </authorList>
    </citation>
    <scope>NUCLEOTIDE SEQUENCE [LARGE SCALE GENOMIC DNA]</scope>
    <source>
        <strain evidence="1">P6</strain>
    </source>
</reference>
<evidence type="ECO:0000313" key="2">
    <source>
        <dbReference type="Proteomes" id="UP001163321"/>
    </source>
</evidence>
<organism evidence="1 2">
    <name type="scientific">Peronosclerospora sorghi</name>
    <dbReference type="NCBI Taxonomy" id="230839"/>
    <lineage>
        <taxon>Eukaryota</taxon>
        <taxon>Sar</taxon>
        <taxon>Stramenopiles</taxon>
        <taxon>Oomycota</taxon>
        <taxon>Peronosporomycetes</taxon>
        <taxon>Peronosporales</taxon>
        <taxon>Peronosporaceae</taxon>
        <taxon>Peronosclerospora</taxon>
    </lineage>
</organism>
<keyword evidence="2" id="KW-1185">Reference proteome</keyword>
<accession>A0ACC0VW20</accession>